<dbReference type="AlphaFoldDB" id="A0A4R4E6F2"/>
<proteinExistence type="predicted"/>
<dbReference type="Proteomes" id="UP000295164">
    <property type="component" value="Unassembled WGS sequence"/>
</dbReference>
<protein>
    <submittedName>
        <fullName evidence="1">Uncharacterized protein</fullName>
    </submittedName>
</protein>
<evidence type="ECO:0000313" key="2">
    <source>
        <dbReference type="Proteomes" id="UP000295164"/>
    </source>
</evidence>
<accession>A0A4R4E6F2</accession>
<dbReference type="RefSeq" id="WP_131851297.1">
    <property type="nucleotide sequence ID" value="NZ_SKFH01000007.1"/>
</dbReference>
<comment type="caution">
    <text evidence="1">The sequence shown here is derived from an EMBL/GenBank/DDBJ whole genome shotgun (WGS) entry which is preliminary data.</text>
</comment>
<gene>
    <name evidence="1" type="ORF">E0486_06285</name>
</gene>
<reference evidence="1 2" key="1">
    <citation type="submission" date="2019-03" db="EMBL/GenBank/DDBJ databases">
        <authorList>
            <person name="Kim M.K.M."/>
        </authorList>
    </citation>
    <scope>NUCLEOTIDE SEQUENCE [LARGE SCALE GENOMIC DNA]</scope>
    <source>
        <strain evidence="1 2">17J68-15</strain>
    </source>
</reference>
<organism evidence="1 2">
    <name type="scientific">Flaviaesturariibacter aridisoli</name>
    <dbReference type="NCBI Taxonomy" id="2545761"/>
    <lineage>
        <taxon>Bacteria</taxon>
        <taxon>Pseudomonadati</taxon>
        <taxon>Bacteroidota</taxon>
        <taxon>Chitinophagia</taxon>
        <taxon>Chitinophagales</taxon>
        <taxon>Chitinophagaceae</taxon>
        <taxon>Flaviaestuariibacter</taxon>
    </lineage>
</organism>
<dbReference type="EMBL" id="SKFH01000007">
    <property type="protein sequence ID" value="TCZ73278.1"/>
    <property type="molecule type" value="Genomic_DNA"/>
</dbReference>
<sequence>MKAHHLYESYPDIFQPKKLPEYLQFSDILPFFIDDGTESERPSSSARPVKVLRSRPQAETLVPVKGKTLDDMIEPGEDGIPMLTHNGQILALYLPFHFFYRPDQSEFEQWWGIWITETAIYDVLEPLLSHLPINAAQRQLLAETYIVNFGLFYHKVEMFVSRNEVFEREPLYKYHFSKLKKELLKQIDRHAHTYAALRVDQAVNKRLESIGRKERAQAATIFRELFEYGWYNEEADLLNGIYNEMHQPGRHRNKEIWTDLGHWSDAGIVSTKRDNVFIVPEIIPGRRPK</sequence>
<name>A0A4R4E6F2_9BACT</name>
<evidence type="ECO:0000313" key="1">
    <source>
        <dbReference type="EMBL" id="TCZ73278.1"/>
    </source>
</evidence>
<keyword evidence="2" id="KW-1185">Reference proteome</keyword>